<dbReference type="Gene3D" id="3.10.105.10">
    <property type="entry name" value="Dipeptide-binding Protein, Domain 3"/>
    <property type="match status" value="1"/>
</dbReference>
<evidence type="ECO:0000256" key="1">
    <source>
        <dbReference type="SAM" id="MobiDB-lite"/>
    </source>
</evidence>
<keyword evidence="4" id="KW-1185">Reference proteome</keyword>
<feature type="region of interest" description="Disordered" evidence="1">
    <location>
        <begin position="27"/>
        <end position="56"/>
    </location>
</feature>
<dbReference type="Pfam" id="PF00496">
    <property type="entry name" value="SBP_bac_5"/>
    <property type="match status" value="1"/>
</dbReference>
<reference evidence="3 4" key="1">
    <citation type="submission" date="2022-06" db="EMBL/GenBank/DDBJ databases">
        <title>Halogeometricum sp. a new haloarchaeum isolate from saline soil.</title>
        <authorList>
            <person name="Strakova D."/>
            <person name="Galisteo C."/>
            <person name="Sanchez-Porro C."/>
            <person name="Ventosa A."/>
        </authorList>
    </citation>
    <scope>NUCLEOTIDE SEQUENCE [LARGE SCALE GENOMIC DNA]</scope>
    <source>
        <strain evidence="3 4">S1BR25-6</strain>
    </source>
</reference>
<dbReference type="PROSITE" id="PS51318">
    <property type="entry name" value="TAT"/>
    <property type="match status" value="1"/>
</dbReference>
<proteinExistence type="predicted"/>
<evidence type="ECO:0000313" key="4">
    <source>
        <dbReference type="Proteomes" id="UP001257060"/>
    </source>
</evidence>
<dbReference type="InterPro" id="IPR006311">
    <property type="entry name" value="TAT_signal"/>
</dbReference>
<protein>
    <submittedName>
        <fullName evidence="3">ABC transporter substrate-binding protein</fullName>
    </submittedName>
</protein>
<dbReference type="PROSITE" id="PS51257">
    <property type="entry name" value="PROKAR_LIPOPROTEIN"/>
    <property type="match status" value="1"/>
</dbReference>
<name>A0ABU2GHM4_9EURY</name>
<accession>A0ABU2GHM4</accession>
<dbReference type="Gene3D" id="3.40.190.10">
    <property type="entry name" value="Periplasmic binding protein-like II"/>
    <property type="match status" value="1"/>
</dbReference>
<dbReference type="PANTHER" id="PTHR30290">
    <property type="entry name" value="PERIPLASMIC BINDING COMPONENT OF ABC TRANSPORTER"/>
    <property type="match status" value="1"/>
</dbReference>
<gene>
    <name evidence="3" type="ORF">NDI76_16410</name>
</gene>
<dbReference type="InterPro" id="IPR000914">
    <property type="entry name" value="SBP_5_dom"/>
</dbReference>
<dbReference type="SUPFAM" id="SSF53850">
    <property type="entry name" value="Periplasmic binding protein-like II"/>
    <property type="match status" value="1"/>
</dbReference>
<feature type="compositionally biased region" description="Gly residues" evidence="1">
    <location>
        <begin position="34"/>
        <end position="52"/>
    </location>
</feature>
<dbReference type="InterPro" id="IPR039424">
    <property type="entry name" value="SBP_5"/>
</dbReference>
<dbReference type="RefSeq" id="WP_310925225.1">
    <property type="nucleotide sequence ID" value="NZ_JAMQOP010000003.1"/>
</dbReference>
<feature type="region of interest" description="Disordered" evidence="1">
    <location>
        <begin position="573"/>
        <end position="592"/>
    </location>
</feature>
<comment type="caution">
    <text evidence="3">The sequence shown here is derived from an EMBL/GenBank/DDBJ whole genome shotgun (WGS) entry which is preliminary data.</text>
</comment>
<feature type="domain" description="Solute-binding protein family 5" evidence="2">
    <location>
        <begin position="111"/>
        <end position="487"/>
    </location>
</feature>
<sequence>MSKQTDGQTRVTRRSLLAATAAGAALTAGCSSDSGGGGGSNSSGGSSGGGDGVVDKTWKDVTNIEPEQWNLNYWNPTNNAATDWGGNPMYDRFMRKAIHETDEPYYEWRIVSSMEWQDDNGSLVLKVDNGHVWHDGDPVTAQDVATQLRIEKYNRHVIWDFINGLTVEDDATLVLDVGEVSPPILEDVIAEQRLYAKHSVFKSWLEDLQNAGGTEEEDEIVAELLDYSISPTSDEAVGNGPFMIGDVTPERVRYDRWDQYPWAENVNFAHQTYRTILEKSGVVQSLNSGDLSGHHFTYFTDETRQTLPDEVKYVKVPDNGGYAMDYNQESEHLGDARVRRAIAHLIDRQAIVDNITANFVTPYPSGLASDLGMVEEVAGDYKDSFNQYGPKSKNEEAAAEELRAAGYEKDGDKWVDEDGNQLRADVLSASWGTISTIAETVNTQLTRAGIASELQIIEPGTFFERFENQEYDMRIAWWGGGAEQTSPWFSLRIPFTQTHQREELAFPKTTEIAWPPDSQDETVEYNVEDAVAELGSTTDADRSDELALQLAWTWNQQLPKLPLTERWTTPYVNTGEWETPEDQDPETRPLESDNPLAYIMTIGEWWPRAGLLQAPE</sequence>
<dbReference type="Proteomes" id="UP001257060">
    <property type="component" value="Unassembled WGS sequence"/>
</dbReference>
<evidence type="ECO:0000259" key="2">
    <source>
        <dbReference type="Pfam" id="PF00496"/>
    </source>
</evidence>
<organism evidence="3 4">
    <name type="scientific">Halogeometricum salsisoli</name>
    <dbReference type="NCBI Taxonomy" id="2950536"/>
    <lineage>
        <taxon>Archaea</taxon>
        <taxon>Methanobacteriati</taxon>
        <taxon>Methanobacteriota</taxon>
        <taxon>Stenosarchaea group</taxon>
        <taxon>Halobacteria</taxon>
        <taxon>Halobacteriales</taxon>
        <taxon>Haloferacaceae</taxon>
        <taxon>Halogeometricum</taxon>
    </lineage>
</organism>
<evidence type="ECO:0000313" key="3">
    <source>
        <dbReference type="EMBL" id="MDS0300330.1"/>
    </source>
</evidence>
<dbReference type="EMBL" id="JAMQOP010000003">
    <property type="protein sequence ID" value="MDS0300330.1"/>
    <property type="molecule type" value="Genomic_DNA"/>
</dbReference>